<evidence type="ECO:0008006" key="3">
    <source>
        <dbReference type="Google" id="ProtNLM"/>
    </source>
</evidence>
<accession>A0ABS7UJ20</accession>
<evidence type="ECO:0000313" key="1">
    <source>
        <dbReference type="EMBL" id="MBZ5740661.1"/>
    </source>
</evidence>
<gene>
    <name evidence="1" type="ORF">K8U61_20990</name>
</gene>
<dbReference type="RefSeq" id="WP_224125019.1">
    <property type="nucleotide sequence ID" value="NZ_JAIQZJ010000016.1"/>
</dbReference>
<reference evidence="1 2" key="1">
    <citation type="submission" date="2021-09" db="EMBL/GenBank/DDBJ databases">
        <title>Whole genome sequence of Nocardioides sp. GBK3QG-3.</title>
        <authorList>
            <person name="Tuo L."/>
        </authorList>
    </citation>
    <scope>NUCLEOTIDE SEQUENCE [LARGE SCALE GENOMIC DNA]</scope>
    <source>
        <strain evidence="1 2">GBK3QG-3</strain>
    </source>
</reference>
<dbReference type="Gene3D" id="3.40.50.410">
    <property type="entry name" value="von Willebrand factor, type A domain"/>
    <property type="match status" value="1"/>
</dbReference>
<organism evidence="1 2">
    <name type="scientific">Nocardioides mangrovi</name>
    <dbReference type="NCBI Taxonomy" id="2874580"/>
    <lineage>
        <taxon>Bacteria</taxon>
        <taxon>Bacillati</taxon>
        <taxon>Actinomycetota</taxon>
        <taxon>Actinomycetes</taxon>
        <taxon>Propionibacteriales</taxon>
        <taxon>Nocardioidaceae</taxon>
        <taxon>Nocardioides</taxon>
    </lineage>
</organism>
<comment type="caution">
    <text evidence="1">The sequence shown here is derived from an EMBL/GenBank/DDBJ whole genome shotgun (WGS) entry which is preliminary data.</text>
</comment>
<evidence type="ECO:0000313" key="2">
    <source>
        <dbReference type="Proteomes" id="UP000780875"/>
    </source>
</evidence>
<protein>
    <recommendedName>
        <fullName evidence="3">VWA domain-containing protein</fullName>
    </recommendedName>
</protein>
<proteinExistence type="predicted"/>
<name>A0ABS7UJ20_9ACTN</name>
<dbReference type="Proteomes" id="UP000780875">
    <property type="component" value="Unassembled WGS sequence"/>
</dbReference>
<dbReference type="PROSITE" id="PS51257">
    <property type="entry name" value="PROKAR_LIPOPROTEIN"/>
    <property type="match status" value="1"/>
</dbReference>
<dbReference type="InterPro" id="IPR036465">
    <property type="entry name" value="vWFA_dom_sf"/>
</dbReference>
<dbReference type="EMBL" id="JAIQZJ010000016">
    <property type="protein sequence ID" value="MBZ5740661.1"/>
    <property type="molecule type" value="Genomic_DNA"/>
</dbReference>
<dbReference type="SUPFAM" id="SSF53300">
    <property type="entry name" value="vWA-like"/>
    <property type="match status" value="1"/>
</dbReference>
<keyword evidence="2" id="KW-1185">Reference proteome</keyword>
<sequence>MNIEIKQSIRSATVLALGTIVAGFFTACSDDGPAPESKVEVFVVDFSDSAQAENGSDLNDAARNDIVNAIDDVEAGTTIKVIGFSNRPGQECDPITVSFPKQKNPESFKQLREDVASDLPNKWETYAQCLRDPVTGMSRGGSGIFSAVVLAATTDADDVGSVIVYTDGCSWKELTPAPETCSPAVLNRPSGPQQLVNNMPAALKPPIGVPIKFTFLGRGTDLNAQQLLALRSTYSLWGNATGTPVTFEN</sequence>